<gene>
    <name evidence="1" type="ORF">Hokovirus_3_100</name>
</gene>
<sequence length="205" mass="24285">MYKKNKSSKNKKGGVMPYYGPVTYSPINPYYNDPFYSPLTDSPIISIDVAVPVVFSDRFIKPWVPSVTYPIYYNKPNDLNQDPVMRKKIVKYFKNIMLDKWLYNESRDILNYLKVNNGKVDFLSNLSEYNPRNVDKDSSVDTENKIKFIEKYVLSDNTLLRLLSRYVNESTVSWVNLPKNKYYIRKLMEEKLYKMIKYAISENRS</sequence>
<organism evidence="1">
    <name type="scientific">Hokovirus HKV1</name>
    <dbReference type="NCBI Taxonomy" id="1977638"/>
    <lineage>
        <taxon>Viruses</taxon>
        <taxon>Varidnaviria</taxon>
        <taxon>Bamfordvirae</taxon>
        <taxon>Nucleocytoviricota</taxon>
        <taxon>Megaviricetes</taxon>
        <taxon>Imitervirales</taxon>
        <taxon>Mimiviridae</taxon>
        <taxon>Klosneuvirinae</taxon>
        <taxon>Hokovirus</taxon>
    </lineage>
</organism>
<name>A0A1V0SGI4_9VIRU</name>
<accession>A0A1V0SGI4</accession>
<proteinExistence type="predicted"/>
<evidence type="ECO:0000313" key="1">
    <source>
        <dbReference type="EMBL" id="ARF10827.1"/>
    </source>
</evidence>
<protein>
    <submittedName>
        <fullName evidence="1">Uncharacterized protein</fullName>
    </submittedName>
</protein>
<reference evidence="1" key="1">
    <citation type="journal article" date="2017" name="Science">
        <title>Giant viruses with an expanded complement of translation system components.</title>
        <authorList>
            <person name="Schulz F."/>
            <person name="Yutin N."/>
            <person name="Ivanova N.N."/>
            <person name="Ortega D.R."/>
            <person name="Lee T.K."/>
            <person name="Vierheilig J."/>
            <person name="Daims H."/>
            <person name="Horn M."/>
            <person name="Wagner M."/>
            <person name="Jensen G.J."/>
            <person name="Kyrpides N.C."/>
            <person name="Koonin E.V."/>
            <person name="Woyke T."/>
        </authorList>
    </citation>
    <scope>NUCLEOTIDE SEQUENCE</scope>
    <source>
        <strain evidence="1">HKV1</strain>
    </source>
</reference>
<dbReference type="EMBL" id="KY684105">
    <property type="protein sequence ID" value="ARF10827.1"/>
    <property type="molecule type" value="Genomic_DNA"/>
</dbReference>